<reference evidence="4 5" key="2">
    <citation type="journal article" date="2023" name="Plant Pathol.">
        <title>Dismantling and reorganizing Pseudomonas marginalis sensu#lato.</title>
        <authorList>
            <person name="Sawada H."/>
            <person name="Fujikawa T."/>
            <person name="Satou M."/>
        </authorList>
    </citation>
    <scope>NUCLEOTIDE SEQUENCE [LARGE SCALE GENOMIC DNA]</scope>
    <source>
        <strain evidence="4 5">MAFF 302046</strain>
    </source>
</reference>
<dbReference type="Gene3D" id="3.40.50.300">
    <property type="entry name" value="P-loop containing nucleotide triphosphate hydrolases"/>
    <property type="match status" value="1"/>
</dbReference>
<reference evidence="4 5" key="1">
    <citation type="journal article" date="2022" name="Int. J. Syst. Evol. Microbiol.">
        <title>Pseudomonas aegrilactucae sp. nov. and Pseudomonas morbosilactucae sp. nov., pathogens causing bacterial rot of lettuce in Japan.</title>
        <authorList>
            <person name="Sawada H."/>
            <person name="Fujikawa T."/>
            <person name="Satou M."/>
        </authorList>
    </citation>
    <scope>NUCLEOTIDE SEQUENCE [LARGE SCALE GENOMIC DNA]</scope>
    <source>
        <strain evidence="4 5">MAFF 302046</strain>
    </source>
</reference>
<dbReference type="InterPro" id="IPR036388">
    <property type="entry name" value="WH-like_DNA-bd_sf"/>
</dbReference>
<keyword evidence="1 2" id="KW-0238">DNA-binding</keyword>
<sequence length="498" mass="54253">MNSLEPLMAETLVRFGPFTFYRQQRLVCEGGVALSLGGRALEILSVLLEQPGQFVSKEHLLTRVWPSSVVEEINLRVHIAALRRALGDGRQGRRYIVNLPQRGYAFIAPVQRQGAEATPPHNLPTRLSPLIGRDELLGTLARRLSGQRLMTLSGPAGVGKSSLALSLAQKLLGRYPDGAWVVDLSTVSQPTQMLEQVALTLAPTLEPSGSLGLFCEQLAGRRLLLILDGCEHLLPACRALVRAVLAAAPEVTLLLTSREALQLPGEWSQCLAPLAVPPLAALHSVHQALGYAAVQLFVSRARAGQQGFDLRPRDLLPLRDICRRLDGLPLALELAAAQVEALGIQGVHGQLESGLQVLNQGRRSAAERQRSLAGALDWSYERLSLPEQWLLQHLALDRLACTRQAVAASLVGSELEHADLERLLAQLAAKSLLQVAPGPGPLRYRMLNTTRLYVLEQLRAPERLHGLRQRYAHYLGNGPWGSGGDLALQLIEQTADLD</sequence>
<dbReference type="RefSeq" id="WP_268260874.1">
    <property type="nucleotide sequence ID" value="NZ_JALQCX010000002.1"/>
</dbReference>
<protein>
    <submittedName>
        <fullName evidence="4">Helix-turn-helix transcriptional regulator</fullName>
    </submittedName>
</protein>
<comment type="caution">
    <text evidence="4">The sequence shown here is derived from an EMBL/GenBank/DDBJ whole genome shotgun (WGS) entry which is preliminary data.</text>
</comment>
<dbReference type="SUPFAM" id="SSF46894">
    <property type="entry name" value="C-terminal effector domain of the bipartite response regulators"/>
    <property type="match status" value="1"/>
</dbReference>
<dbReference type="PROSITE" id="PS51755">
    <property type="entry name" value="OMPR_PHOB"/>
    <property type="match status" value="1"/>
</dbReference>
<dbReference type="Pfam" id="PF00486">
    <property type="entry name" value="Trans_reg_C"/>
    <property type="match status" value="1"/>
</dbReference>
<dbReference type="InterPro" id="IPR027417">
    <property type="entry name" value="P-loop_NTPase"/>
</dbReference>
<evidence type="ECO:0000259" key="3">
    <source>
        <dbReference type="PROSITE" id="PS51755"/>
    </source>
</evidence>
<dbReference type="InterPro" id="IPR016032">
    <property type="entry name" value="Sig_transdc_resp-reg_C-effctor"/>
</dbReference>
<evidence type="ECO:0000313" key="5">
    <source>
        <dbReference type="Proteomes" id="UP001155163"/>
    </source>
</evidence>
<dbReference type="EMBL" id="JALQCX010000002">
    <property type="protein sequence ID" value="MCK9812631.1"/>
    <property type="molecule type" value="Genomic_DNA"/>
</dbReference>
<dbReference type="PANTHER" id="PTHR47691:SF3">
    <property type="entry name" value="HTH-TYPE TRANSCRIPTIONAL REGULATOR RV0890C-RELATED"/>
    <property type="match status" value="1"/>
</dbReference>
<dbReference type="PRINTS" id="PR00364">
    <property type="entry name" value="DISEASERSIST"/>
</dbReference>
<proteinExistence type="predicted"/>
<dbReference type="SUPFAM" id="SSF52540">
    <property type="entry name" value="P-loop containing nucleoside triphosphate hydrolases"/>
    <property type="match status" value="1"/>
</dbReference>
<dbReference type="Gene3D" id="1.10.10.10">
    <property type="entry name" value="Winged helix-like DNA-binding domain superfamily/Winged helix DNA-binding domain"/>
    <property type="match status" value="1"/>
</dbReference>
<organism evidence="4 5">
    <name type="scientific">Pseudomonas morbosilactucae</name>
    <dbReference type="NCBI Taxonomy" id="2938197"/>
    <lineage>
        <taxon>Bacteria</taxon>
        <taxon>Pseudomonadati</taxon>
        <taxon>Pseudomonadota</taxon>
        <taxon>Gammaproteobacteria</taxon>
        <taxon>Pseudomonadales</taxon>
        <taxon>Pseudomonadaceae</taxon>
        <taxon>Pseudomonas</taxon>
    </lineage>
</organism>
<dbReference type="Pfam" id="PF13401">
    <property type="entry name" value="AAA_22"/>
    <property type="match status" value="1"/>
</dbReference>
<evidence type="ECO:0000256" key="2">
    <source>
        <dbReference type="PROSITE-ProRule" id="PRU01091"/>
    </source>
</evidence>
<dbReference type="InterPro" id="IPR049945">
    <property type="entry name" value="AAA_22"/>
</dbReference>
<name>A0ABT0J9T7_9PSED</name>
<keyword evidence="5" id="KW-1185">Reference proteome</keyword>
<dbReference type="PANTHER" id="PTHR47691">
    <property type="entry name" value="REGULATOR-RELATED"/>
    <property type="match status" value="1"/>
</dbReference>
<feature type="DNA-binding region" description="OmpR/PhoB-type" evidence="2">
    <location>
        <begin position="10"/>
        <end position="108"/>
    </location>
</feature>
<feature type="domain" description="OmpR/PhoB-type" evidence="3">
    <location>
        <begin position="10"/>
        <end position="108"/>
    </location>
</feature>
<accession>A0ABT0J9T7</accession>
<dbReference type="SMART" id="SM00862">
    <property type="entry name" value="Trans_reg_C"/>
    <property type="match status" value="1"/>
</dbReference>
<dbReference type="Proteomes" id="UP001155163">
    <property type="component" value="Unassembled WGS sequence"/>
</dbReference>
<evidence type="ECO:0000256" key="1">
    <source>
        <dbReference type="ARBA" id="ARBA00023125"/>
    </source>
</evidence>
<evidence type="ECO:0000313" key="4">
    <source>
        <dbReference type="EMBL" id="MCK9812631.1"/>
    </source>
</evidence>
<gene>
    <name evidence="4" type="ORF">M1B35_00340</name>
</gene>
<dbReference type="InterPro" id="IPR001867">
    <property type="entry name" value="OmpR/PhoB-type_DNA-bd"/>
</dbReference>
<dbReference type="CDD" id="cd00383">
    <property type="entry name" value="trans_reg_C"/>
    <property type="match status" value="1"/>
</dbReference>